<dbReference type="SUPFAM" id="SSF88713">
    <property type="entry name" value="Glycoside hydrolase/deacetylase"/>
    <property type="match status" value="1"/>
</dbReference>
<protein>
    <recommendedName>
        <fullName evidence="1">Glycoside hydrolase family 38 N-terminal domain-containing protein</fullName>
    </recommendedName>
</protein>
<organism evidence="2 3">
    <name type="scientific">Metabacillus arenae</name>
    <dbReference type="NCBI Taxonomy" id="2771434"/>
    <lineage>
        <taxon>Bacteria</taxon>
        <taxon>Bacillati</taxon>
        <taxon>Bacillota</taxon>
        <taxon>Bacilli</taxon>
        <taxon>Bacillales</taxon>
        <taxon>Bacillaceae</taxon>
        <taxon>Metabacillus</taxon>
    </lineage>
</organism>
<dbReference type="Proteomes" id="UP000626844">
    <property type="component" value="Unassembled WGS sequence"/>
</dbReference>
<dbReference type="RefSeq" id="WP_191162266.1">
    <property type="nucleotide sequence ID" value="NZ_JACXAI010000049.1"/>
</dbReference>
<dbReference type="GO" id="GO:0006013">
    <property type="term" value="P:mannose metabolic process"/>
    <property type="evidence" value="ECO:0007669"/>
    <property type="project" value="InterPro"/>
</dbReference>
<dbReference type="GO" id="GO:0004559">
    <property type="term" value="F:alpha-mannosidase activity"/>
    <property type="evidence" value="ECO:0007669"/>
    <property type="project" value="InterPro"/>
</dbReference>
<evidence type="ECO:0000313" key="2">
    <source>
        <dbReference type="EMBL" id="MBD1383264.1"/>
    </source>
</evidence>
<feature type="domain" description="Glycoside hydrolase family 38 N-terminal" evidence="1">
    <location>
        <begin position="3"/>
        <end position="44"/>
    </location>
</feature>
<name>A0A926NGY7_9BACI</name>
<dbReference type="AlphaFoldDB" id="A0A926NGY7"/>
<proteinExistence type="predicted"/>
<dbReference type="EMBL" id="JACXAI010000049">
    <property type="protein sequence ID" value="MBD1383264.1"/>
    <property type="molecule type" value="Genomic_DNA"/>
</dbReference>
<sequence length="66" mass="8044">MGILVVPHSHWDREWNYTFEQFRFYLVQFMNELIQLLETDSELKSFLLDGQIILKVETLRIRLAKM</sequence>
<dbReference type="InterPro" id="IPR011330">
    <property type="entry name" value="Glyco_hydro/deAcase_b/a-brl"/>
</dbReference>
<accession>A0A926NGY7</accession>
<keyword evidence="3" id="KW-1185">Reference proteome</keyword>
<evidence type="ECO:0000313" key="3">
    <source>
        <dbReference type="Proteomes" id="UP000626844"/>
    </source>
</evidence>
<dbReference type="InterPro" id="IPR000602">
    <property type="entry name" value="Glyco_hydro_38_N"/>
</dbReference>
<dbReference type="InterPro" id="IPR027291">
    <property type="entry name" value="Glyco_hydro_38_N_sf"/>
</dbReference>
<reference evidence="2" key="1">
    <citation type="submission" date="2020-09" db="EMBL/GenBank/DDBJ databases">
        <title>A novel bacterium of genus Bacillus, isolated from South China Sea.</title>
        <authorList>
            <person name="Huang H."/>
            <person name="Mo K."/>
            <person name="Hu Y."/>
        </authorList>
    </citation>
    <scope>NUCLEOTIDE SEQUENCE</scope>
    <source>
        <strain evidence="2">IB182487</strain>
    </source>
</reference>
<dbReference type="Gene3D" id="3.20.110.10">
    <property type="entry name" value="Glycoside hydrolase 38, N terminal domain"/>
    <property type="match status" value="1"/>
</dbReference>
<comment type="caution">
    <text evidence="2">The sequence shown here is derived from an EMBL/GenBank/DDBJ whole genome shotgun (WGS) entry which is preliminary data.</text>
</comment>
<evidence type="ECO:0000259" key="1">
    <source>
        <dbReference type="Pfam" id="PF01074"/>
    </source>
</evidence>
<gene>
    <name evidence="2" type="ORF">IC621_24050</name>
</gene>
<dbReference type="Pfam" id="PF01074">
    <property type="entry name" value="Glyco_hydro_38N"/>
    <property type="match status" value="1"/>
</dbReference>